<dbReference type="PANTHER" id="PTHR19143">
    <property type="entry name" value="FIBRINOGEN/TENASCIN/ANGIOPOEITIN"/>
    <property type="match status" value="1"/>
</dbReference>
<dbReference type="InterPro" id="IPR050373">
    <property type="entry name" value="Fibrinogen_C-term_domain"/>
</dbReference>
<sequence length="284" mass="32469">MLLGIIFSLLTLKASASQVARQVCSLYTICNNVESIDSQLYPIRVEQERQANILEDLDNKIDTFLNRVDLLPNSCYEALGGSQNSSIRTIHVPEYSGNPFEVACDQFRMGGGWTIILRRRDGSENFYREWNDYKHGFGNLRNEYFLGLDKLHAMTNYQQQELLIVMETPQGKQAYELYDNFRISSESNYYTLETVGTASGNAGDSLTQHMGMKFSTKDRKNDIDTKRHCAQYFTGAWWYKNCHESNLAGKYGDNTFGKGLVWGSFNGDTNSLRRATMMIRPKTI</sequence>
<dbReference type="InterPro" id="IPR014716">
    <property type="entry name" value="Fibrinogen_a/b/g_C_1"/>
</dbReference>
<feature type="chain" id="PRO_5046220123" evidence="1">
    <location>
        <begin position="17"/>
        <end position="284"/>
    </location>
</feature>
<evidence type="ECO:0000259" key="2">
    <source>
        <dbReference type="PROSITE" id="PS51406"/>
    </source>
</evidence>
<dbReference type="GeneID" id="108009683"/>
<dbReference type="Pfam" id="PF00147">
    <property type="entry name" value="Fibrinogen_C"/>
    <property type="match status" value="1"/>
</dbReference>
<feature type="signal peptide" evidence="1">
    <location>
        <begin position="1"/>
        <end position="16"/>
    </location>
</feature>
<reference evidence="4" key="1">
    <citation type="submission" date="2025-08" db="UniProtKB">
        <authorList>
            <consortium name="RefSeq"/>
        </authorList>
    </citation>
    <scope>IDENTIFICATION</scope>
</reference>
<dbReference type="SUPFAM" id="SSF56496">
    <property type="entry name" value="Fibrinogen C-terminal domain-like"/>
    <property type="match status" value="1"/>
</dbReference>
<dbReference type="Gene3D" id="3.90.215.10">
    <property type="entry name" value="Gamma Fibrinogen, chain A, domain 1"/>
    <property type="match status" value="1"/>
</dbReference>
<feature type="domain" description="Fibrinogen C-terminal" evidence="2">
    <location>
        <begin position="66"/>
        <end position="283"/>
    </location>
</feature>
<organism evidence="3 4">
    <name type="scientific">Drosophila suzukii</name>
    <name type="common">Spotted-wing drosophila fruit fly</name>
    <dbReference type="NCBI Taxonomy" id="28584"/>
    <lineage>
        <taxon>Eukaryota</taxon>
        <taxon>Metazoa</taxon>
        <taxon>Ecdysozoa</taxon>
        <taxon>Arthropoda</taxon>
        <taxon>Hexapoda</taxon>
        <taxon>Insecta</taxon>
        <taxon>Pterygota</taxon>
        <taxon>Neoptera</taxon>
        <taxon>Endopterygota</taxon>
        <taxon>Diptera</taxon>
        <taxon>Brachycera</taxon>
        <taxon>Muscomorpha</taxon>
        <taxon>Ephydroidea</taxon>
        <taxon>Drosophilidae</taxon>
        <taxon>Drosophila</taxon>
        <taxon>Sophophora</taxon>
    </lineage>
</organism>
<evidence type="ECO:0000256" key="1">
    <source>
        <dbReference type="SAM" id="SignalP"/>
    </source>
</evidence>
<dbReference type="InterPro" id="IPR036056">
    <property type="entry name" value="Fibrinogen-like_C"/>
</dbReference>
<dbReference type="AlphaFoldDB" id="A0AB39Z7K5"/>
<dbReference type="InterPro" id="IPR002181">
    <property type="entry name" value="Fibrinogen_a/b/g_C_dom"/>
</dbReference>
<dbReference type="RefSeq" id="XP_016929720.3">
    <property type="nucleotide sequence ID" value="XM_017074231.4"/>
</dbReference>
<dbReference type="Proteomes" id="UP001652628">
    <property type="component" value="Chromosome 2L"/>
</dbReference>
<evidence type="ECO:0000313" key="3">
    <source>
        <dbReference type="Proteomes" id="UP001652628"/>
    </source>
</evidence>
<dbReference type="PROSITE" id="PS51406">
    <property type="entry name" value="FIBRINOGEN_C_2"/>
    <property type="match status" value="1"/>
</dbReference>
<name>A0AB39Z7K5_DROSZ</name>
<dbReference type="SMART" id="SM00186">
    <property type="entry name" value="FBG"/>
    <property type="match status" value="1"/>
</dbReference>
<proteinExistence type="predicted"/>
<evidence type="ECO:0000313" key="4">
    <source>
        <dbReference type="RefSeq" id="XP_016929720.3"/>
    </source>
</evidence>
<keyword evidence="3" id="KW-1185">Reference proteome</keyword>
<accession>A0AB39Z7K5</accession>
<protein>
    <submittedName>
        <fullName evidence="4">Ficolin-1-like isoform X1</fullName>
    </submittedName>
</protein>
<dbReference type="CDD" id="cd00087">
    <property type="entry name" value="FReD"/>
    <property type="match status" value="1"/>
</dbReference>
<dbReference type="GO" id="GO:0005615">
    <property type="term" value="C:extracellular space"/>
    <property type="evidence" value="ECO:0007669"/>
    <property type="project" value="TreeGrafter"/>
</dbReference>
<keyword evidence="1" id="KW-0732">Signal</keyword>
<gene>
    <name evidence="4" type="primary">LOC108009683</name>
</gene>